<dbReference type="Gene3D" id="3.90.320.10">
    <property type="match status" value="1"/>
</dbReference>
<comment type="function">
    <text evidence="14">The heterodimer acts as both an ATP-dependent DNA helicase and an ATP-dependent, dual-direction single-stranded exonuclease. Recognizes the chi site generating a DNA molecule suitable for the initiation of homologous recombination. The AddB subunit has 5' -&gt; 3' nuclease activity but not helicase activity.</text>
</comment>
<reference evidence="18 20" key="1">
    <citation type="submission" date="2016-12" db="EMBL/GenBank/DDBJ databases">
        <title>Clostridium tepidum sp. nov., a close relative of Clostridium sporogenes and Clostridium botulinum Group I.</title>
        <authorList>
            <person name="Dobritsa A.P."/>
            <person name="Kutumbaka K.K."/>
            <person name="Werner K."/>
            <person name="Wiedmann M."/>
            <person name="Asmus A."/>
            <person name="Samadpour M."/>
        </authorList>
    </citation>
    <scope>NUCLEOTIDE SEQUENCE [LARGE SCALE GENOMIC DNA]</scope>
    <source>
        <strain evidence="18 20">IEH 97212</strain>
    </source>
</reference>
<keyword evidence="4 14" id="KW-0547">Nucleotide-binding</keyword>
<accession>A0A1S9I4R1</accession>
<organism evidence="18 20">
    <name type="scientific">Clostridium tepidum</name>
    <dbReference type="NCBI Taxonomy" id="1962263"/>
    <lineage>
        <taxon>Bacteria</taxon>
        <taxon>Bacillati</taxon>
        <taxon>Bacillota</taxon>
        <taxon>Clostridia</taxon>
        <taxon>Eubacteriales</taxon>
        <taxon>Clostridiaceae</taxon>
        <taxon>Clostridium</taxon>
    </lineage>
</organism>
<keyword evidence="12 14" id="KW-0238">DNA-binding</keyword>
<keyword evidence="13 14" id="KW-0234">DNA repair</keyword>
<evidence type="ECO:0000256" key="8">
    <source>
        <dbReference type="ARBA" id="ARBA00022839"/>
    </source>
</evidence>
<comment type="caution">
    <text evidence="18">The sequence shown here is derived from an EMBL/GenBank/DDBJ whole genome shotgun (WGS) entry which is preliminary data.</text>
</comment>
<sequence>MSLRFIYGRAGSGKSQFCLNSIKKRVEEGVDRPLILLVPEQFSFQTEKNLIEVLEGKTGLKTQVLSFKRMAYRVFNEVGGITAKHMNESGKSMLLYNLIEDYKNDLKVFKKAAKRQGFITAVSDIITEFKKYNITPEIIKNNLDNIEDDNLKYKMEDLSLIFSEFEKRLHKNYIDSEDDLTILAEKLHKSKQFDNAEIWIDEFSSFSPQEYSILEKLLLKSYRINITLCTDYLNEGGFVDTTDVFSPIKNTENKLLEIIKDNNIKLDKPVALKCDPCARFKNSIELQHLEKNMFSFPYKEYKYETKDICMLKTLNQFTEIENTAKDIIKLCREKGCRFKDIAVITGDLNGYENIISSVFLQYNIPFFIDKKREINNNPIIILIVSVLEVLSKNWTYESVFRYLKTGLLDISNEEIDILENYVLANGIKGYTWTINKPWEYKSFSNYELEENVEKELLNKINDIRYKVTEPIISLNESLKRKNTAKEFCEVLYEFLYDINLSDKIQGMIEEFKLEGDIEKASEYNQIWNIVMEVLEQIVEVIGKEKISLKEFFKVLQTGFSEYEIGLIPPALDQVIVGSITRLRSHNISILYIVGVNDGIFPTTLKEEGILNDDDRQFLLDKGLEIAKDTKSVAFEEQFLIYSTLTTPSKYLRLSYPIADGEGKTLRPSIIISRIKKIFTNICEENDIVKSNSEEDALKNISSAKPTFNYLISNLRKDIEGVKIDNVWGDTYKWYLENEFWVEKLNTLIKGFDYTNQSKYIETKKIRNLYGKPLKISVSRVEKFSECPFAYFIQYGLKAKDRKIFNLSYPDLGIFMHSILEKFSHKLEKKGLDWDTMDLNWAEEEIDKLINDELDNKSLEILNSSKRYEYVTKSVKKILKRSVWLIGEHIKRGNFKPSYYELSFDVDGDYPPIAMELHSGEVVNLIGRVDRVDLLQKDGVTYLKIIDYKSGTKEFKLSDVYYGLQLQLLIYLDAILTELSERSNVNGEPGALLYFKLDDPIVKNTVDMSDKEIEKSIIKNLKMKGLILNDPNVIKDMDNIISGASDIIPVMLKKDGEVSEGRSCVATKEEFETLRKYVRYTIIEICEEMLEGNIDIKPYKKKDGSSCDYCIYSSICKFDTEIRGNKYNILIDKKDEEIWDAIKKKLNN</sequence>
<keyword evidence="10 14" id="KW-0408">Iron</keyword>
<evidence type="ECO:0000256" key="1">
    <source>
        <dbReference type="ARBA" id="ARBA00022485"/>
    </source>
</evidence>
<evidence type="ECO:0000259" key="15">
    <source>
        <dbReference type="Pfam" id="PF12705"/>
    </source>
</evidence>
<comment type="cofactor">
    <cofactor evidence="14">
        <name>[4Fe-4S] cluster</name>
        <dbReference type="ChEBI" id="CHEBI:49883"/>
    </cofactor>
    <text evidence="14">Binds 1 [4Fe-4S] cluster.</text>
</comment>
<feature type="binding site" evidence="14">
    <location>
        <position position="1115"/>
    </location>
    <ligand>
        <name>[4Fe-4S] cluster</name>
        <dbReference type="ChEBI" id="CHEBI:49883"/>
    </ligand>
</feature>
<evidence type="ECO:0000256" key="10">
    <source>
        <dbReference type="ARBA" id="ARBA00023004"/>
    </source>
</evidence>
<dbReference type="EMBL" id="MRAD01000005">
    <property type="protein sequence ID" value="OOO62418.1"/>
    <property type="molecule type" value="Genomic_DNA"/>
</dbReference>
<dbReference type="InterPro" id="IPR011604">
    <property type="entry name" value="PDDEXK-like_dom_sf"/>
</dbReference>
<keyword evidence="8 14" id="KW-0269">Exonuclease</keyword>
<dbReference type="Proteomes" id="UP000190206">
    <property type="component" value="Unassembled WGS sequence"/>
</dbReference>
<evidence type="ECO:0000256" key="14">
    <source>
        <dbReference type="HAMAP-Rule" id="MF_01452"/>
    </source>
</evidence>
<dbReference type="Gene3D" id="3.40.50.300">
    <property type="entry name" value="P-loop containing nucleotide triphosphate hydrolases"/>
    <property type="match status" value="3"/>
</dbReference>
<dbReference type="Proteomes" id="UP000190256">
    <property type="component" value="Unassembled WGS sequence"/>
</dbReference>
<dbReference type="GO" id="GO:0046872">
    <property type="term" value="F:metal ion binding"/>
    <property type="evidence" value="ECO:0007669"/>
    <property type="project" value="UniProtKB-KW"/>
</dbReference>
<dbReference type="SUPFAM" id="SSF52540">
    <property type="entry name" value="P-loop containing nucleoside triphosphate hydrolases"/>
    <property type="match status" value="2"/>
</dbReference>
<keyword evidence="3 14" id="KW-0479">Metal-binding</keyword>
<dbReference type="STRING" id="1962263.BS637_06130"/>
<dbReference type="PANTHER" id="PTHR30591:SF1">
    <property type="entry name" value="RECBCD ENZYME SUBUNIT RECC"/>
    <property type="match status" value="1"/>
</dbReference>
<evidence type="ECO:0000313" key="19">
    <source>
        <dbReference type="Proteomes" id="UP000190206"/>
    </source>
</evidence>
<evidence type="ECO:0000256" key="4">
    <source>
        <dbReference type="ARBA" id="ARBA00022741"/>
    </source>
</evidence>
<dbReference type="InterPro" id="IPR014140">
    <property type="entry name" value="DNA_helicase_suAddB"/>
</dbReference>
<dbReference type="EMBL" id="MRAE01000020">
    <property type="protein sequence ID" value="OOO65245.1"/>
    <property type="molecule type" value="Genomic_DNA"/>
</dbReference>
<dbReference type="EC" id="3.1.-.-" evidence="14"/>
<evidence type="ECO:0000313" key="17">
    <source>
        <dbReference type="EMBL" id="OOO62418.1"/>
    </source>
</evidence>
<dbReference type="InterPro" id="IPR038726">
    <property type="entry name" value="PDDEXK_AddAB-type"/>
</dbReference>
<dbReference type="Gene3D" id="6.10.140.1030">
    <property type="match status" value="1"/>
</dbReference>
<keyword evidence="9 14" id="KW-0067">ATP-binding</keyword>
<dbReference type="GO" id="GO:0005524">
    <property type="term" value="F:ATP binding"/>
    <property type="evidence" value="ECO:0007669"/>
    <property type="project" value="UniProtKB-UniRule"/>
</dbReference>
<feature type="binding site" evidence="14">
    <location>
        <position position="1109"/>
    </location>
    <ligand>
        <name>[4Fe-4S] cluster</name>
        <dbReference type="ChEBI" id="CHEBI:49883"/>
    </ligand>
</feature>
<evidence type="ECO:0000256" key="13">
    <source>
        <dbReference type="ARBA" id="ARBA00023204"/>
    </source>
</evidence>
<dbReference type="AlphaFoldDB" id="A0A1S9I4R1"/>
<dbReference type="HAMAP" id="MF_01452">
    <property type="entry name" value="AddB_type1"/>
    <property type="match status" value="1"/>
</dbReference>
<feature type="binding site" evidence="14">
    <location>
        <position position="786"/>
    </location>
    <ligand>
        <name>[4Fe-4S] cluster</name>
        <dbReference type="ChEBI" id="CHEBI:49883"/>
    </ligand>
</feature>
<evidence type="ECO:0000256" key="7">
    <source>
        <dbReference type="ARBA" id="ARBA00022806"/>
    </source>
</evidence>
<gene>
    <name evidence="14" type="primary">addB</name>
    <name evidence="17" type="ORF">BS637_06130</name>
    <name evidence="18" type="ORF">BS638_08895</name>
</gene>
<dbReference type="PANTHER" id="PTHR30591">
    <property type="entry name" value="RECBCD ENZYME SUBUNIT RECC"/>
    <property type="match status" value="1"/>
</dbReference>
<dbReference type="NCBIfam" id="TIGR02773">
    <property type="entry name" value="addB_Gpos"/>
    <property type="match status" value="1"/>
</dbReference>
<dbReference type="FunFam" id="3.40.50.300:FF:002956">
    <property type="entry name" value="ATP-dependent helicase/deoxyribonuclease subunit B"/>
    <property type="match status" value="1"/>
</dbReference>
<dbReference type="GO" id="GO:0008409">
    <property type="term" value="F:5'-3' exonuclease activity"/>
    <property type="evidence" value="ECO:0007669"/>
    <property type="project" value="UniProtKB-UniRule"/>
</dbReference>
<comment type="miscellaneous">
    <text evidence="14">Despite having conserved helicase domains, this subunit does not have helicase activity.</text>
</comment>
<dbReference type="OrthoDB" id="9758506at2"/>
<evidence type="ECO:0000256" key="9">
    <source>
        <dbReference type="ARBA" id="ARBA00022840"/>
    </source>
</evidence>
<name>A0A1S9I4R1_9CLOT</name>
<dbReference type="RefSeq" id="WP_078023887.1">
    <property type="nucleotide sequence ID" value="NZ_JADPGM010000009.1"/>
</dbReference>
<comment type="subunit">
    <text evidence="14">Heterodimer of AddA and AddB.</text>
</comment>
<evidence type="ECO:0000256" key="12">
    <source>
        <dbReference type="ARBA" id="ARBA00023125"/>
    </source>
</evidence>
<dbReference type="Pfam" id="PF21445">
    <property type="entry name" value="ADDB_N"/>
    <property type="match status" value="1"/>
</dbReference>
<keyword evidence="11 14" id="KW-0411">Iron-sulfur</keyword>
<feature type="domain" description="ATP-dependent helicase/deoxyribonuclease subunit B N-terminal" evidence="16">
    <location>
        <begin position="5"/>
        <end position="290"/>
    </location>
</feature>
<proteinExistence type="inferred from homology"/>
<evidence type="ECO:0000256" key="2">
    <source>
        <dbReference type="ARBA" id="ARBA00022722"/>
    </source>
</evidence>
<keyword evidence="1 14" id="KW-0004">4Fe-4S</keyword>
<keyword evidence="2 14" id="KW-0540">Nuclease</keyword>
<keyword evidence="7 14" id="KW-0347">Helicase</keyword>
<dbReference type="InterPro" id="IPR049035">
    <property type="entry name" value="ADDB_N"/>
</dbReference>
<evidence type="ECO:0000256" key="3">
    <source>
        <dbReference type="ARBA" id="ARBA00022723"/>
    </source>
</evidence>
<keyword evidence="19" id="KW-1185">Reference proteome</keyword>
<feature type="binding site" evidence="14">
    <location>
        <position position="1106"/>
    </location>
    <ligand>
        <name>[4Fe-4S] cluster</name>
        <dbReference type="ChEBI" id="CHEBI:49883"/>
    </ligand>
</feature>
<evidence type="ECO:0000256" key="5">
    <source>
        <dbReference type="ARBA" id="ARBA00022763"/>
    </source>
</evidence>
<dbReference type="GO" id="GO:0051539">
    <property type="term" value="F:4 iron, 4 sulfur cluster binding"/>
    <property type="evidence" value="ECO:0007669"/>
    <property type="project" value="UniProtKB-KW"/>
</dbReference>
<dbReference type="GO" id="GO:0003690">
    <property type="term" value="F:double-stranded DNA binding"/>
    <property type="evidence" value="ECO:0007669"/>
    <property type="project" value="UniProtKB-UniRule"/>
</dbReference>
<comment type="similarity">
    <text evidence="14">Belongs to the helicase family. AddB/RexB type 1 subfamily.</text>
</comment>
<keyword evidence="6 14" id="KW-0378">Hydrolase</keyword>
<dbReference type="InterPro" id="IPR027417">
    <property type="entry name" value="P-loop_NTPase"/>
</dbReference>
<comment type="cofactor">
    <cofactor evidence="14">
        <name>Mg(2+)</name>
        <dbReference type="ChEBI" id="CHEBI:18420"/>
    </cofactor>
</comment>
<protein>
    <recommendedName>
        <fullName evidence="14">ATP-dependent helicase/deoxyribonuclease subunit B</fullName>
        <ecNumber evidence="14">3.1.-.-</ecNumber>
    </recommendedName>
    <alternativeName>
        <fullName evidence="14">ATP-dependent helicase/nuclease subunit AddB</fullName>
    </alternativeName>
</protein>
<evidence type="ECO:0000259" key="16">
    <source>
        <dbReference type="Pfam" id="PF21445"/>
    </source>
</evidence>
<dbReference type="GO" id="GO:0004386">
    <property type="term" value="F:helicase activity"/>
    <property type="evidence" value="ECO:0007669"/>
    <property type="project" value="UniProtKB-KW"/>
</dbReference>
<evidence type="ECO:0000256" key="6">
    <source>
        <dbReference type="ARBA" id="ARBA00022801"/>
    </source>
</evidence>
<feature type="domain" description="PD-(D/E)XK endonuclease-like" evidence="15">
    <location>
        <begin position="775"/>
        <end position="1116"/>
    </location>
</feature>
<dbReference type="Pfam" id="PF12705">
    <property type="entry name" value="PDDEXK_1"/>
    <property type="match status" value="1"/>
</dbReference>
<reference evidence="17 19" key="2">
    <citation type="submission" date="2016-12" db="EMBL/GenBank/DDBJ databases">
        <title>Clostridium tepidum sp. nov., a close relative of Clostridium sporogenes and Clostridium botulinum Group I.</title>
        <authorList>
            <person name="Dobritsa A.P."/>
            <person name="Kutumbaka K."/>
            <person name="Werner K."/>
            <person name="Samadpour M."/>
        </authorList>
    </citation>
    <scope>NUCLEOTIDE SEQUENCE [LARGE SCALE GENOMIC DNA]</scope>
    <source>
        <strain evidence="17 19">PE</strain>
    </source>
</reference>
<keyword evidence="5 14" id="KW-0227">DNA damage</keyword>
<evidence type="ECO:0000313" key="20">
    <source>
        <dbReference type="Proteomes" id="UP000190256"/>
    </source>
</evidence>
<evidence type="ECO:0000313" key="18">
    <source>
        <dbReference type="EMBL" id="OOO65245.1"/>
    </source>
</evidence>
<evidence type="ECO:0000256" key="11">
    <source>
        <dbReference type="ARBA" id="ARBA00023014"/>
    </source>
</evidence>
<dbReference type="GO" id="GO:0000724">
    <property type="term" value="P:double-strand break repair via homologous recombination"/>
    <property type="evidence" value="ECO:0007669"/>
    <property type="project" value="UniProtKB-UniRule"/>
</dbReference>